<proteinExistence type="inferred from homology"/>
<dbReference type="InterPro" id="IPR005545">
    <property type="entry name" value="YCII"/>
</dbReference>
<dbReference type="InterPro" id="IPR011008">
    <property type="entry name" value="Dimeric_a/b-barrel"/>
</dbReference>
<dbReference type="EMBL" id="VFPP01000001">
    <property type="protein sequence ID" value="TQM78039.1"/>
    <property type="molecule type" value="Genomic_DNA"/>
</dbReference>
<dbReference type="PANTHER" id="PTHR35174">
    <property type="entry name" value="BLL7171 PROTEIN-RELATED"/>
    <property type="match status" value="1"/>
</dbReference>
<sequence length="118" mass="12902">MTQYLISVIEPTGYGIPEPEVLEKIMEDVQAVDADMRTAGVWVFAGGLHAPETATTLRPQDNGEIAVTDGPFTESKEHIGGFNIIDVPDLDAALEWGRRMSVACTLPVEVRPFQDFVV</sequence>
<reference evidence="3 4" key="1">
    <citation type="submission" date="2019-06" db="EMBL/GenBank/DDBJ databases">
        <title>Sequencing the genomes of 1000 actinobacteria strains.</title>
        <authorList>
            <person name="Klenk H.-P."/>
        </authorList>
    </citation>
    <scope>NUCLEOTIDE SEQUENCE [LARGE SCALE GENOMIC DNA]</scope>
    <source>
        <strain evidence="3 4">DSM 45456</strain>
    </source>
</reference>
<comment type="similarity">
    <text evidence="1">Belongs to the YciI family.</text>
</comment>
<accession>A0A543J5E0</accession>
<feature type="domain" description="YCII-related" evidence="2">
    <location>
        <begin position="20"/>
        <end position="103"/>
    </location>
</feature>
<dbReference type="Proteomes" id="UP000316628">
    <property type="component" value="Unassembled WGS sequence"/>
</dbReference>
<evidence type="ECO:0000313" key="3">
    <source>
        <dbReference type="EMBL" id="TQM78039.1"/>
    </source>
</evidence>
<dbReference type="PANTHER" id="PTHR35174:SF3">
    <property type="entry name" value="BLL7171 PROTEIN"/>
    <property type="match status" value="1"/>
</dbReference>
<name>A0A543J5E0_9PSEU</name>
<evidence type="ECO:0000259" key="2">
    <source>
        <dbReference type="Pfam" id="PF03795"/>
    </source>
</evidence>
<organism evidence="3 4">
    <name type="scientific">Saccharothrix saharensis</name>
    <dbReference type="NCBI Taxonomy" id="571190"/>
    <lineage>
        <taxon>Bacteria</taxon>
        <taxon>Bacillati</taxon>
        <taxon>Actinomycetota</taxon>
        <taxon>Actinomycetes</taxon>
        <taxon>Pseudonocardiales</taxon>
        <taxon>Pseudonocardiaceae</taxon>
        <taxon>Saccharothrix</taxon>
    </lineage>
</organism>
<comment type="caution">
    <text evidence="3">The sequence shown here is derived from an EMBL/GenBank/DDBJ whole genome shotgun (WGS) entry which is preliminary data.</text>
</comment>
<dbReference type="OrthoDB" id="668782at2"/>
<dbReference type="Pfam" id="PF03795">
    <property type="entry name" value="YCII"/>
    <property type="match status" value="1"/>
</dbReference>
<dbReference type="RefSeq" id="WP_141974841.1">
    <property type="nucleotide sequence ID" value="NZ_VFPP01000001.1"/>
</dbReference>
<dbReference type="AlphaFoldDB" id="A0A543J5E0"/>
<evidence type="ECO:0000313" key="4">
    <source>
        <dbReference type="Proteomes" id="UP000316628"/>
    </source>
</evidence>
<dbReference type="Gene3D" id="3.30.70.1060">
    <property type="entry name" value="Dimeric alpha+beta barrel"/>
    <property type="match status" value="1"/>
</dbReference>
<protein>
    <recommendedName>
        <fullName evidence="2">YCII-related domain-containing protein</fullName>
    </recommendedName>
</protein>
<keyword evidence="4" id="KW-1185">Reference proteome</keyword>
<evidence type="ECO:0000256" key="1">
    <source>
        <dbReference type="ARBA" id="ARBA00007689"/>
    </source>
</evidence>
<gene>
    <name evidence="3" type="ORF">FHX81_0288</name>
</gene>
<dbReference type="SUPFAM" id="SSF54909">
    <property type="entry name" value="Dimeric alpha+beta barrel"/>
    <property type="match status" value="1"/>
</dbReference>